<dbReference type="AlphaFoldDB" id="A0A316I1U3"/>
<evidence type="ECO:0000313" key="1">
    <source>
        <dbReference type="EMBL" id="PWK86597.1"/>
    </source>
</evidence>
<evidence type="ECO:0000313" key="2">
    <source>
        <dbReference type="Proteomes" id="UP000246005"/>
    </source>
</evidence>
<dbReference type="EMBL" id="QGHB01000005">
    <property type="protein sequence ID" value="PWK86597.1"/>
    <property type="molecule type" value="Genomic_DNA"/>
</dbReference>
<dbReference type="GO" id="GO:0016491">
    <property type="term" value="F:oxidoreductase activity"/>
    <property type="evidence" value="ECO:0007669"/>
    <property type="project" value="InterPro"/>
</dbReference>
<protein>
    <submittedName>
        <fullName evidence="1">Deazaflavin-dependent oxidoreductase (Nitroreductase family)</fullName>
    </submittedName>
</protein>
<dbReference type="Gene3D" id="2.30.110.10">
    <property type="entry name" value="Electron Transport, Fmn-binding Protein, Chain A"/>
    <property type="match status" value="1"/>
</dbReference>
<gene>
    <name evidence="1" type="ORF">C8D88_105652</name>
</gene>
<dbReference type="InterPro" id="IPR012349">
    <property type="entry name" value="Split_barrel_FMN-bd"/>
</dbReference>
<proteinExistence type="predicted"/>
<sequence length="157" mass="17330">MIDVVAKTYRTTLIRRVGNVAISGAVKLGIAPSYYVLLSIRGRRSGVERTIPIRLMRHDGQEWFVAPYGVRDWVHNARAAGEAVVRRGRRSRRVRLTEVSAAVAAPVLAAYARKEPVTRPFFDARVGGPVSAFEAEADRHPVFRVENLQVNGGAGPR</sequence>
<dbReference type="RefSeq" id="WP_233439635.1">
    <property type="nucleotide sequence ID" value="NZ_QGHB01000005.1"/>
</dbReference>
<organism evidence="1 2">
    <name type="scientific">Lentzea atacamensis</name>
    <dbReference type="NCBI Taxonomy" id="531938"/>
    <lineage>
        <taxon>Bacteria</taxon>
        <taxon>Bacillati</taxon>
        <taxon>Actinomycetota</taxon>
        <taxon>Actinomycetes</taxon>
        <taxon>Pseudonocardiales</taxon>
        <taxon>Pseudonocardiaceae</taxon>
        <taxon>Lentzea</taxon>
    </lineage>
</organism>
<reference evidence="1 2" key="1">
    <citation type="submission" date="2018-05" db="EMBL/GenBank/DDBJ databases">
        <title>Genomic Encyclopedia of Type Strains, Phase IV (KMG-IV): sequencing the most valuable type-strain genomes for metagenomic binning, comparative biology and taxonomic classification.</title>
        <authorList>
            <person name="Goeker M."/>
        </authorList>
    </citation>
    <scope>NUCLEOTIDE SEQUENCE [LARGE SCALE GENOMIC DNA]</scope>
    <source>
        <strain evidence="1 2">DSM 45480</strain>
    </source>
</reference>
<dbReference type="NCBIfam" id="TIGR00026">
    <property type="entry name" value="hi_GC_TIGR00026"/>
    <property type="match status" value="1"/>
</dbReference>
<dbReference type="InterPro" id="IPR004378">
    <property type="entry name" value="F420H2_quin_Rdtase"/>
</dbReference>
<accession>A0A316I1U3</accession>
<name>A0A316I1U3_9PSEU</name>
<dbReference type="Proteomes" id="UP000246005">
    <property type="component" value="Unassembled WGS sequence"/>
</dbReference>
<dbReference type="Pfam" id="PF04075">
    <property type="entry name" value="F420H2_quin_red"/>
    <property type="match status" value="1"/>
</dbReference>
<comment type="caution">
    <text evidence="1">The sequence shown here is derived from an EMBL/GenBank/DDBJ whole genome shotgun (WGS) entry which is preliminary data.</text>
</comment>